<dbReference type="HOGENOM" id="CLU_585013_0_0_10"/>
<dbReference type="Proteomes" id="UP000009011">
    <property type="component" value="Chromosome"/>
</dbReference>
<keyword evidence="2" id="KW-1185">Reference proteome</keyword>
<accession>I6Z3R3</accession>
<dbReference type="EMBL" id="CP003557">
    <property type="protein sequence ID" value="AFN73785.1"/>
    <property type="molecule type" value="Genomic_DNA"/>
</dbReference>
<gene>
    <name evidence="1" type="ordered locus">MROS_0542</name>
</gene>
<sequence length="467" mass="52969">MEKKYILKILAVGLIVLFFYGCAPSLSTLDMGAKVFSYDIAPQVKLEGIKTIAVLPTKTDDNQTLQAKLMEGLQKELNVNVIDIQQLTSIIHERKLKATNESISNFGYKTNVDLFLVAEDIGGQVAFKIIEKDGRIAFARFLKGYGEASYVDQIVKILGGYKKEISDYIRYTFPSDDKNKDEIISLLKNDKFNEAENKIKISIESYEPGFERALLYGNLANLYETQRRFGDALNALNMAEDNNQKTSIFKRIKPEAFSEARKKLQTLVEAESESKAASGGLTAYKKDAPNVAVMEFDTKAINDKADGWLASVFISTRLAQSNFNVYDRDYFLSLLQLESSLSEKEAGKLLGVDKLVYGKFLKKTQVLRNPIYRDEEYDEYDSKTKQRLTKTRRVLANVMVTYGIEIQGRVVDVKTGFGKYQTVSKEPVTVQYPGGNNAPSRDIDVEREWNVKLYDQLSEWIEKELSR</sequence>
<organism evidence="1 2">
    <name type="scientific">Melioribacter roseus (strain DSM 23840 / JCM 17771 / VKM B-2668 / P3M-2)</name>
    <dbReference type="NCBI Taxonomy" id="1191523"/>
    <lineage>
        <taxon>Bacteria</taxon>
        <taxon>Pseudomonadati</taxon>
        <taxon>Ignavibacteriota</taxon>
        <taxon>Ignavibacteria</taxon>
        <taxon>Ignavibacteriales</taxon>
        <taxon>Melioribacteraceae</taxon>
        <taxon>Melioribacter</taxon>
    </lineage>
</organism>
<dbReference type="KEGG" id="mro:MROS_0542"/>
<reference evidence="1 2" key="1">
    <citation type="journal article" date="2013" name="PLoS ONE">
        <title>Genomic analysis of Melioribacter roseus, facultatively anaerobic organotrophic bacterium representing a novel deep lineage within Bacteriodetes/Chlorobi group.</title>
        <authorList>
            <person name="Kadnikov V.V."/>
            <person name="Mardanov A.V."/>
            <person name="Podosokorskaya O.A."/>
            <person name="Gavrilov S.N."/>
            <person name="Kublanov I.V."/>
            <person name="Beletsky A.V."/>
            <person name="Bonch-Osmolovskaya E.A."/>
            <person name="Ravin N.V."/>
        </authorList>
    </citation>
    <scope>NUCLEOTIDE SEQUENCE [LARGE SCALE GENOMIC DNA]</scope>
    <source>
        <strain evidence="2">JCM 17771 / P3M-2</strain>
    </source>
</reference>
<dbReference type="AlphaFoldDB" id="I6Z3R3"/>
<name>I6Z3R3_MELRP</name>
<dbReference type="PROSITE" id="PS51257">
    <property type="entry name" value="PROKAR_LIPOPROTEIN"/>
    <property type="match status" value="1"/>
</dbReference>
<dbReference type="RefSeq" id="WP_014855222.1">
    <property type="nucleotide sequence ID" value="NC_018178.1"/>
</dbReference>
<evidence type="ECO:0000313" key="1">
    <source>
        <dbReference type="EMBL" id="AFN73785.1"/>
    </source>
</evidence>
<proteinExistence type="predicted"/>
<protein>
    <submittedName>
        <fullName evidence="1">Uncharacterized protein</fullName>
    </submittedName>
</protein>
<evidence type="ECO:0000313" key="2">
    <source>
        <dbReference type="Proteomes" id="UP000009011"/>
    </source>
</evidence>